<organism evidence="1 2">
    <name type="scientific">Rhodocollybia butyracea</name>
    <dbReference type="NCBI Taxonomy" id="206335"/>
    <lineage>
        <taxon>Eukaryota</taxon>
        <taxon>Fungi</taxon>
        <taxon>Dikarya</taxon>
        <taxon>Basidiomycota</taxon>
        <taxon>Agaricomycotina</taxon>
        <taxon>Agaricomycetes</taxon>
        <taxon>Agaricomycetidae</taxon>
        <taxon>Agaricales</taxon>
        <taxon>Marasmiineae</taxon>
        <taxon>Omphalotaceae</taxon>
        <taxon>Rhodocollybia</taxon>
    </lineage>
</organism>
<gene>
    <name evidence="1" type="ORF">BDP27DRAFT_1365554</name>
</gene>
<name>A0A9P5PNH6_9AGAR</name>
<dbReference type="Proteomes" id="UP000772434">
    <property type="component" value="Unassembled WGS sequence"/>
</dbReference>
<proteinExistence type="predicted"/>
<keyword evidence="2" id="KW-1185">Reference proteome</keyword>
<accession>A0A9P5PNH6</accession>
<reference evidence="1" key="1">
    <citation type="submission" date="2020-11" db="EMBL/GenBank/DDBJ databases">
        <authorList>
            <consortium name="DOE Joint Genome Institute"/>
            <person name="Ahrendt S."/>
            <person name="Riley R."/>
            <person name="Andreopoulos W."/>
            <person name="Labutti K."/>
            <person name="Pangilinan J."/>
            <person name="Ruiz-Duenas F.J."/>
            <person name="Barrasa J.M."/>
            <person name="Sanchez-Garcia M."/>
            <person name="Camarero S."/>
            <person name="Miyauchi S."/>
            <person name="Serrano A."/>
            <person name="Linde D."/>
            <person name="Babiker R."/>
            <person name="Drula E."/>
            <person name="Ayuso-Fernandez I."/>
            <person name="Pacheco R."/>
            <person name="Padilla G."/>
            <person name="Ferreira P."/>
            <person name="Barriuso J."/>
            <person name="Kellner H."/>
            <person name="Castanera R."/>
            <person name="Alfaro M."/>
            <person name="Ramirez L."/>
            <person name="Pisabarro A.G."/>
            <person name="Kuo A."/>
            <person name="Tritt A."/>
            <person name="Lipzen A."/>
            <person name="He G."/>
            <person name="Yan M."/>
            <person name="Ng V."/>
            <person name="Cullen D."/>
            <person name="Martin F."/>
            <person name="Rosso M.-N."/>
            <person name="Henrissat B."/>
            <person name="Hibbett D."/>
            <person name="Martinez A.T."/>
            <person name="Grigoriev I.V."/>
        </authorList>
    </citation>
    <scope>NUCLEOTIDE SEQUENCE</scope>
    <source>
        <strain evidence="1">AH 40177</strain>
    </source>
</reference>
<dbReference type="AlphaFoldDB" id="A0A9P5PNH6"/>
<protein>
    <submittedName>
        <fullName evidence="1">Uncharacterized protein</fullName>
    </submittedName>
</protein>
<evidence type="ECO:0000313" key="2">
    <source>
        <dbReference type="Proteomes" id="UP000772434"/>
    </source>
</evidence>
<evidence type="ECO:0000313" key="1">
    <source>
        <dbReference type="EMBL" id="KAF9066583.1"/>
    </source>
</evidence>
<dbReference type="EMBL" id="JADNRY010000085">
    <property type="protein sequence ID" value="KAF9066583.1"/>
    <property type="molecule type" value="Genomic_DNA"/>
</dbReference>
<dbReference type="OrthoDB" id="3068015at2759"/>
<sequence length="111" mass="12301">MVQLSETLLTAINQTAHALIDHVATADQVLLSDQSRIREWLHGFGYVVAKYLGVVRIIAAETGLPYANPDQARTLDYFQKNHDKCAVRTLVGTIVFFDVAHQARILHAGCV</sequence>
<comment type="caution">
    <text evidence="1">The sequence shown here is derived from an EMBL/GenBank/DDBJ whole genome shotgun (WGS) entry which is preliminary data.</text>
</comment>